<evidence type="ECO:0000256" key="1">
    <source>
        <dbReference type="SAM" id="Phobius"/>
    </source>
</evidence>
<evidence type="ECO:0000313" key="2">
    <source>
        <dbReference type="EMBL" id="CAA9314705.1"/>
    </source>
</evidence>
<gene>
    <name evidence="2" type="ORF">AVDCRST_MAG89-1342</name>
</gene>
<dbReference type="PIRSF" id="PIRSF030959">
    <property type="entry name" value="UCP030959"/>
    <property type="match status" value="1"/>
</dbReference>
<keyword evidence="1" id="KW-1133">Transmembrane helix</keyword>
<accession>A0A6J4KUN0</accession>
<dbReference type="InterPro" id="IPR011990">
    <property type="entry name" value="TPR-like_helical_dom_sf"/>
</dbReference>
<feature type="transmembrane region" description="Helical" evidence="1">
    <location>
        <begin position="6"/>
        <end position="26"/>
    </location>
</feature>
<dbReference type="InterPro" id="IPR014562">
    <property type="entry name" value="UCP030959_TPR_rpt-cont"/>
</dbReference>
<evidence type="ECO:0008006" key="3">
    <source>
        <dbReference type="Google" id="ProtNLM"/>
    </source>
</evidence>
<dbReference type="InterPro" id="IPR019734">
    <property type="entry name" value="TPR_rpt"/>
</dbReference>
<organism evidence="2">
    <name type="scientific">uncultured Gemmatimonadota bacterium</name>
    <dbReference type="NCBI Taxonomy" id="203437"/>
    <lineage>
        <taxon>Bacteria</taxon>
        <taxon>Pseudomonadati</taxon>
        <taxon>Gemmatimonadota</taxon>
        <taxon>environmental samples</taxon>
    </lineage>
</organism>
<dbReference type="Gene3D" id="1.25.40.10">
    <property type="entry name" value="Tetratricopeptide repeat domain"/>
    <property type="match status" value="1"/>
</dbReference>
<dbReference type="SUPFAM" id="SSF48452">
    <property type="entry name" value="TPR-like"/>
    <property type="match status" value="1"/>
</dbReference>
<sequence>MGFLSWYYSLPGLLVLAAQVFFAVHAIRQGKPFWLFILFFFTGLGTLVYLFAEYLPSVRAGGSFRSAGRKIAHRLNPAAEVRRLEDEVALSNTVNNRMALADAYLNAGRGDDAVALLRTCMQGVHEDDPRVLGAIARACHATGRLDEAREAMDRLKRQGTMLTASVQLLDARIAEDSGDLDGALRAYGILSRGAAGEEARCRYALLLKRVGRDAEAYTVFEEMLRHARVSSGHYRREEKEWLDVARRELKNRPAAAQ</sequence>
<dbReference type="AlphaFoldDB" id="A0A6J4KUN0"/>
<proteinExistence type="predicted"/>
<dbReference type="Pfam" id="PF13176">
    <property type="entry name" value="TPR_7"/>
    <property type="match status" value="1"/>
</dbReference>
<keyword evidence="1" id="KW-0472">Membrane</keyword>
<protein>
    <recommendedName>
        <fullName evidence="3">Tetratricopeptide repeat protein</fullName>
    </recommendedName>
</protein>
<name>A0A6J4KUN0_9BACT</name>
<dbReference type="EMBL" id="CADCTV010000297">
    <property type="protein sequence ID" value="CAA9314705.1"/>
    <property type="molecule type" value="Genomic_DNA"/>
</dbReference>
<feature type="transmembrane region" description="Helical" evidence="1">
    <location>
        <begin position="33"/>
        <end position="52"/>
    </location>
</feature>
<keyword evidence="1" id="KW-0812">Transmembrane</keyword>
<reference evidence="2" key="1">
    <citation type="submission" date="2020-02" db="EMBL/GenBank/DDBJ databases">
        <authorList>
            <person name="Meier V. D."/>
        </authorList>
    </citation>
    <scope>NUCLEOTIDE SEQUENCE</scope>
    <source>
        <strain evidence="2">AVDCRST_MAG89</strain>
    </source>
</reference>